<keyword evidence="1" id="KW-0812">Transmembrane</keyword>
<dbReference type="OrthoDB" id="1418192at2"/>
<keyword evidence="1" id="KW-0472">Membrane</keyword>
<evidence type="ECO:0000313" key="2">
    <source>
        <dbReference type="EMBL" id="QGY82336.1"/>
    </source>
</evidence>
<evidence type="ECO:0008006" key="4">
    <source>
        <dbReference type="Google" id="ProtNLM"/>
    </source>
</evidence>
<organism evidence="2 3">
    <name type="scientific">Sphingorhabdus lacus</name>
    <dbReference type="NCBI Taxonomy" id="392610"/>
    <lineage>
        <taxon>Bacteria</taxon>
        <taxon>Pseudomonadati</taxon>
        <taxon>Pseudomonadota</taxon>
        <taxon>Alphaproteobacteria</taxon>
        <taxon>Sphingomonadales</taxon>
        <taxon>Sphingomonadaceae</taxon>
        <taxon>Sphingorhabdus</taxon>
    </lineage>
</organism>
<protein>
    <recommendedName>
        <fullName evidence="4">DUF2306 domain-containing protein</fullName>
    </recommendedName>
</protein>
<feature type="transmembrane region" description="Helical" evidence="1">
    <location>
        <begin position="69"/>
        <end position="88"/>
    </location>
</feature>
<evidence type="ECO:0000313" key="3">
    <source>
        <dbReference type="Proteomes" id="UP000428803"/>
    </source>
</evidence>
<dbReference type="KEGG" id="slaa:EUU25_15245"/>
<feature type="transmembrane region" description="Helical" evidence="1">
    <location>
        <begin position="39"/>
        <end position="57"/>
    </location>
</feature>
<evidence type="ECO:0000256" key="1">
    <source>
        <dbReference type="SAM" id="Phobius"/>
    </source>
</evidence>
<dbReference type="Proteomes" id="UP000428803">
    <property type="component" value="Chromosome"/>
</dbReference>
<keyword evidence="3" id="KW-1185">Reference proteome</keyword>
<gene>
    <name evidence="2" type="ORF">EUU25_15245</name>
</gene>
<proteinExistence type="predicted"/>
<accession>A0A6I6LEC0</accession>
<feature type="transmembrane region" description="Helical" evidence="1">
    <location>
        <begin position="182"/>
        <end position="199"/>
    </location>
</feature>
<feature type="transmembrane region" description="Helical" evidence="1">
    <location>
        <begin position="7"/>
        <end position="27"/>
    </location>
</feature>
<name>A0A6I6LEC0_9SPHN</name>
<reference evidence="3" key="1">
    <citation type="submission" date="2019-01" db="EMBL/GenBank/DDBJ databases">
        <title>Sphingorhabdus lacus sp.nov., isolated from an oligotrophic freshwater lake.</title>
        <authorList>
            <person name="Park M."/>
        </authorList>
    </citation>
    <scope>NUCLEOTIDE SEQUENCE [LARGE SCALE GENOMIC DNA]</scope>
    <source>
        <strain evidence="3">IMCC1753</strain>
    </source>
</reference>
<dbReference type="AlphaFoldDB" id="A0A6I6LEC0"/>
<sequence>MERYRDLFLWMLIPMAIMQIGIFPDYWGDLTENAWAVHVHYWTATLWYIFLISQPYLASRGQFERHRTYGMIGFFLAGGVAFTALGALHRDIANAENSAQMREQFGAFEPWFFYGIAVVELVMMSAFIVAIVQSIRFRRSVEDHAWWLISTVFIIMMPSLGRGVGVLWVAITGPNDPAAVTYPIYATSVAIIALLYWAAHRYGRFNHPATWLALGVNLFNLLFEPLGKWTWMQDALRMLIKG</sequence>
<keyword evidence="1" id="KW-1133">Transmembrane helix</keyword>
<feature type="transmembrane region" description="Helical" evidence="1">
    <location>
        <begin position="111"/>
        <end position="132"/>
    </location>
</feature>
<feature type="transmembrane region" description="Helical" evidence="1">
    <location>
        <begin position="144"/>
        <end position="170"/>
    </location>
</feature>
<dbReference type="EMBL" id="CP035733">
    <property type="protein sequence ID" value="QGY82336.1"/>
    <property type="molecule type" value="Genomic_DNA"/>
</dbReference>